<dbReference type="InterPro" id="IPR000668">
    <property type="entry name" value="Peptidase_C1A_C"/>
</dbReference>
<comment type="similarity">
    <text evidence="1">Belongs to the peptidase C1 family.</text>
</comment>
<reference evidence="4 5" key="1">
    <citation type="submission" date="2018-03" db="EMBL/GenBank/DDBJ databases">
        <title>Draft genome sequence of Rohu Carp (Labeo rohita).</title>
        <authorList>
            <person name="Das P."/>
            <person name="Kushwaha B."/>
            <person name="Joshi C.G."/>
            <person name="Kumar D."/>
            <person name="Nagpure N.S."/>
            <person name="Sahoo L."/>
            <person name="Das S.P."/>
            <person name="Bit A."/>
            <person name="Patnaik S."/>
            <person name="Meher P.K."/>
            <person name="Jayasankar P."/>
            <person name="Koringa P.G."/>
            <person name="Patel N.V."/>
            <person name="Hinsu A.T."/>
            <person name="Kumar R."/>
            <person name="Pandey M."/>
            <person name="Agarwal S."/>
            <person name="Srivastava S."/>
            <person name="Singh M."/>
            <person name="Iquebal M.A."/>
            <person name="Jaiswal S."/>
            <person name="Angadi U.B."/>
            <person name="Kumar N."/>
            <person name="Raza M."/>
            <person name="Shah T.M."/>
            <person name="Rai A."/>
            <person name="Jena J.K."/>
        </authorList>
    </citation>
    <scope>NUCLEOTIDE SEQUENCE [LARGE SCALE GENOMIC DNA]</scope>
    <source>
        <strain evidence="4">DASCIFA01</strain>
        <tissue evidence="4">Testis</tissue>
    </source>
</reference>
<evidence type="ECO:0000313" key="5">
    <source>
        <dbReference type="Proteomes" id="UP000290572"/>
    </source>
</evidence>
<dbReference type="Gene3D" id="3.90.70.10">
    <property type="entry name" value="Cysteine proteinases"/>
    <property type="match status" value="1"/>
</dbReference>
<dbReference type="InterPro" id="IPR025661">
    <property type="entry name" value="Pept_asp_AS"/>
</dbReference>
<dbReference type="InterPro" id="IPR038765">
    <property type="entry name" value="Papain-like_cys_pep_sf"/>
</dbReference>
<feature type="domain" description="Peptidase C1A papain C-terminal" evidence="3">
    <location>
        <begin position="25"/>
        <end position="91"/>
    </location>
</feature>
<name>A0A498P2M8_LABRO</name>
<comment type="caution">
    <text evidence="4">The sequence shown here is derived from an EMBL/GenBank/DDBJ whole genome shotgun (WGS) entry which is preliminary data.</text>
</comment>
<organism evidence="4 5">
    <name type="scientific">Labeo rohita</name>
    <name type="common">Indian major carp</name>
    <name type="synonym">Cyprinus rohita</name>
    <dbReference type="NCBI Taxonomy" id="84645"/>
    <lineage>
        <taxon>Eukaryota</taxon>
        <taxon>Metazoa</taxon>
        <taxon>Chordata</taxon>
        <taxon>Craniata</taxon>
        <taxon>Vertebrata</taxon>
        <taxon>Euteleostomi</taxon>
        <taxon>Actinopterygii</taxon>
        <taxon>Neopterygii</taxon>
        <taxon>Teleostei</taxon>
        <taxon>Ostariophysi</taxon>
        <taxon>Cypriniformes</taxon>
        <taxon>Cyprinidae</taxon>
        <taxon>Labeoninae</taxon>
        <taxon>Labeonini</taxon>
        <taxon>Labeo</taxon>
    </lineage>
</organism>
<dbReference type="InterPro" id="IPR013128">
    <property type="entry name" value="Peptidase_C1A"/>
</dbReference>
<dbReference type="Pfam" id="PF00112">
    <property type="entry name" value="Peptidase_C1"/>
    <property type="match status" value="1"/>
</dbReference>
<dbReference type="GO" id="GO:0008234">
    <property type="term" value="F:cysteine-type peptidase activity"/>
    <property type="evidence" value="ECO:0007669"/>
    <property type="project" value="InterPro"/>
</dbReference>
<dbReference type="PANTHER" id="PTHR12411">
    <property type="entry name" value="CYSTEINE PROTEASE FAMILY C1-RELATED"/>
    <property type="match status" value="1"/>
</dbReference>
<evidence type="ECO:0000259" key="3">
    <source>
        <dbReference type="Pfam" id="PF00112"/>
    </source>
</evidence>
<dbReference type="EMBL" id="QBIY01005514">
    <property type="protein sequence ID" value="RXN37687.1"/>
    <property type="molecule type" value="Genomic_DNA"/>
</dbReference>
<accession>A0A498P2M8</accession>
<protein>
    <submittedName>
        <fullName evidence="4">Cathepsin S-like protein</fullName>
    </submittedName>
</protein>
<sequence length="92" mass="10011">MVNVGVCVKLLVDEVDVILGNDLVGGIYRDPSCTNKTNHAVLVVGYGGRAGQAFWLVKNSWATTYGEKGYVRMARNQNNMCGIASRAIYPVM</sequence>
<evidence type="ECO:0000256" key="1">
    <source>
        <dbReference type="ARBA" id="ARBA00008455"/>
    </source>
</evidence>
<keyword evidence="5" id="KW-1185">Reference proteome</keyword>
<dbReference type="Proteomes" id="UP000290572">
    <property type="component" value="Unassembled WGS sequence"/>
</dbReference>
<dbReference type="GO" id="GO:0006508">
    <property type="term" value="P:proteolysis"/>
    <property type="evidence" value="ECO:0007669"/>
    <property type="project" value="InterPro"/>
</dbReference>
<dbReference type="SUPFAM" id="SSF54001">
    <property type="entry name" value="Cysteine proteinases"/>
    <property type="match status" value="1"/>
</dbReference>
<dbReference type="PROSITE" id="PS00640">
    <property type="entry name" value="THIOL_PROTEASE_ASN"/>
    <property type="match status" value="1"/>
</dbReference>
<proteinExistence type="inferred from homology"/>
<evidence type="ECO:0000313" key="4">
    <source>
        <dbReference type="EMBL" id="RXN37687.1"/>
    </source>
</evidence>
<keyword evidence="2" id="KW-1015">Disulfide bond</keyword>
<dbReference type="PROSITE" id="PS00639">
    <property type="entry name" value="THIOL_PROTEASE_HIS"/>
    <property type="match status" value="1"/>
</dbReference>
<gene>
    <name evidence="4" type="ORF">ROHU_001818</name>
</gene>
<dbReference type="AlphaFoldDB" id="A0A498P2M8"/>
<evidence type="ECO:0000256" key="2">
    <source>
        <dbReference type="ARBA" id="ARBA00023157"/>
    </source>
</evidence>
<dbReference type="STRING" id="84645.A0A498P2M8"/>
<dbReference type="InterPro" id="IPR025660">
    <property type="entry name" value="Pept_his_AS"/>
</dbReference>